<feature type="transmembrane region" description="Helical" evidence="1">
    <location>
        <begin position="150"/>
        <end position="168"/>
    </location>
</feature>
<feature type="transmembrane region" description="Helical" evidence="1">
    <location>
        <begin position="70"/>
        <end position="90"/>
    </location>
</feature>
<keyword evidence="1" id="KW-1133">Transmembrane helix</keyword>
<protein>
    <recommendedName>
        <fullName evidence="4">HPP family protein</fullName>
    </recommendedName>
</protein>
<feature type="transmembrane region" description="Helical" evidence="1">
    <location>
        <begin position="96"/>
        <end position="115"/>
    </location>
</feature>
<evidence type="ECO:0008006" key="4">
    <source>
        <dbReference type="Google" id="ProtNLM"/>
    </source>
</evidence>
<dbReference type="Proteomes" id="UP000758168">
    <property type="component" value="Unassembled WGS sequence"/>
</dbReference>
<evidence type="ECO:0000313" key="3">
    <source>
        <dbReference type="Proteomes" id="UP000758168"/>
    </source>
</evidence>
<sequence length="189" mass="19566">MTDTARAAGLAREYDALQGLTFVVMGGAFLFGSVVDEPAVWIALGAAASASAPLWYQRRFGTVKPAPDRNAWVALGAATALLLFLGAYVADRHLRGPVLLTLLAVALSLGVGQHLMLRRTGLTPVHLVVHGLVALAAAGPLVGLGTGAQLLPYVLAVTGGALVVVGLVDHRRLVRALAPVEDEDHDGGR</sequence>
<name>A0ABS4Z7V1_9ACTN</name>
<evidence type="ECO:0000256" key="1">
    <source>
        <dbReference type="SAM" id="Phobius"/>
    </source>
</evidence>
<comment type="caution">
    <text evidence="2">The sequence shown here is derived from an EMBL/GenBank/DDBJ whole genome shotgun (WGS) entry which is preliminary data.</text>
</comment>
<accession>A0ABS4Z7V1</accession>
<keyword evidence="1" id="KW-0812">Transmembrane</keyword>
<proteinExistence type="predicted"/>
<feature type="transmembrane region" description="Helical" evidence="1">
    <location>
        <begin position="127"/>
        <end position="144"/>
    </location>
</feature>
<gene>
    <name evidence="2" type="ORF">JOF54_002035</name>
</gene>
<feature type="transmembrane region" description="Helical" evidence="1">
    <location>
        <begin position="16"/>
        <end position="34"/>
    </location>
</feature>
<feature type="transmembrane region" description="Helical" evidence="1">
    <location>
        <begin position="40"/>
        <end position="58"/>
    </location>
</feature>
<reference evidence="2 3" key="1">
    <citation type="submission" date="2021-03" db="EMBL/GenBank/DDBJ databases">
        <title>Sequencing the genomes of 1000 actinobacteria strains.</title>
        <authorList>
            <person name="Klenk H.-P."/>
        </authorList>
    </citation>
    <scope>NUCLEOTIDE SEQUENCE [LARGE SCALE GENOMIC DNA]</scope>
    <source>
        <strain evidence="2 3">DSM 12936</strain>
    </source>
</reference>
<dbReference type="EMBL" id="JAGIOB010000001">
    <property type="protein sequence ID" value="MBP2417113.1"/>
    <property type="molecule type" value="Genomic_DNA"/>
</dbReference>
<dbReference type="RefSeq" id="WP_210055331.1">
    <property type="nucleotide sequence ID" value="NZ_BAAAMH010000019.1"/>
</dbReference>
<evidence type="ECO:0000313" key="2">
    <source>
        <dbReference type="EMBL" id="MBP2417113.1"/>
    </source>
</evidence>
<keyword evidence="1" id="KW-0472">Membrane</keyword>
<keyword evidence="3" id="KW-1185">Reference proteome</keyword>
<organism evidence="2 3">
    <name type="scientific">Microlunatus capsulatus</name>
    <dbReference type="NCBI Taxonomy" id="99117"/>
    <lineage>
        <taxon>Bacteria</taxon>
        <taxon>Bacillati</taxon>
        <taxon>Actinomycetota</taxon>
        <taxon>Actinomycetes</taxon>
        <taxon>Propionibacteriales</taxon>
        <taxon>Propionibacteriaceae</taxon>
        <taxon>Microlunatus</taxon>
    </lineage>
</organism>